<feature type="compositionally biased region" description="Low complexity" evidence="1">
    <location>
        <begin position="1"/>
        <end position="11"/>
    </location>
</feature>
<protein>
    <submittedName>
        <fullName evidence="2">Uncharacterized protein</fullName>
    </submittedName>
</protein>
<gene>
    <name evidence="2" type="ORF">GQ607_017281</name>
</gene>
<keyword evidence="3" id="KW-1185">Reference proteome</keyword>
<dbReference type="EMBL" id="WOWK01000201">
    <property type="protein sequence ID" value="KAF0315487.1"/>
    <property type="molecule type" value="Genomic_DNA"/>
</dbReference>
<accession>A0A8H3ZGS3</accession>
<evidence type="ECO:0000313" key="2">
    <source>
        <dbReference type="EMBL" id="KAF0315487.1"/>
    </source>
</evidence>
<sequence length="214" mass="23806">MSSDRSSPSSRAVKKKARLATPVMPIKSVPPPIQAGDVPTCLATGSKAMLDELPKKETRGSTATEYHALYNEIAEFYMHLLELQLARDRRNKEGPALIPGPMLNAWKKIDNQLTSAFESTVEISAISKEIHGCQERIAEYMSLAKFPKSGKMDFRMLLLLLLTKWQIDAIRRASTADKHGAGFDRLQVVNVNDAELDVYRNDTGNKQIMADDST</sequence>
<dbReference type="Proteomes" id="UP000434172">
    <property type="component" value="Unassembled WGS sequence"/>
</dbReference>
<feature type="region of interest" description="Disordered" evidence="1">
    <location>
        <begin position="1"/>
        <end position="20"/>
    </location>
</feature>
<comment type="caution">
    <text evidence="2">The sequence shown here is derived from an EMBL/GenBank/DDBJ whole genome shotgun (WGS) entry which is preliminary data.</text>
</comment>
<evidence type="ECO:0000313" key="3">
    <source>
        <dbReference type="Proteomes" id="UP000434172"/>
    </source>
</evidence>
<dbReference type="AlphaFoldDB" id="A0A8H3ZGS3"/>
<reference evidence="2 3" key="1">
    <citation type="submission" date="2019-12" db="EMBL/GenBank/DDBJ databases">
        <title>A genome sequence resource for the geographically widespread anthracnose pathogen Colletotrichum asianum.</title>
        <authorList>
            <person name="Meng Y."/>
        </authorList>
    </citation>
    <scope>NUCLEOTIDE SEQUENCE [LARGE SCALE GENOMIC DNA]</scope>
    <source>
        <strain evidence="2 3">ICMP 18580</strain>
    </source>
</reference>
<organism evidence="2 3">
    <name type="scientific">Colletotrichum asianum</name>
    <dbReference type="NCBI Taxonomy" id="702518"/>
    <lineage>
        <taxon>Eukaryota</taxon>
        <taxon>Fungi</taxon>
        <taxon>Dikarya</taxon>
        <taxon>Ascomycota</taxon>
        <taxon>Pezizomycotina</taxon>
        <taxon>Sordariomycetes</taxon>
        <taxon>Hypocreomycetidae</taxon>
        <taxon>Glomerellales</taxon>
        <taxon>Glomerellaceae</taxon>
        <taxon>Colletotrichum</taxon>
        <taxon>Colletotrichum gloeosporioides species complex</taxon>
    </lineage>
</organism>
<name>A0A8H3ZGS3_9PEZI</name>
<proteinExistence type="predicted"/>
<evidence type="ECO:0000256" key="1">
    <source>
        <dbReference type="SAM" id="MobiDB-lite"/>
    </source>
</evidence>
<dbReference type="OrthoDB" id="10303022at2759"/>